<protein>
    <submittedName>
        <fullName evidence="2">Phosphoribosyltransferase</fullName>
    </submittedName>
</protein>
<keyword evidence="3" id="KW-1185">Reference proteome</keyword>
<dbReference type="AlphaFoldDB" id="A0A2G4EW08"/>
<keyword evidence="2" id="KW-0328">Glycosyltransferase</keyword>
<dbReference type="InterPro" id="IPR029057">
    <property type="entry name" value="PRTase-like"/>
</dbReference>
<dbReference type="InterPro" id="IPR000836">
    <property type="entry name" value="PRTase_dom"/>
</dbReference>
<dbReference type="Proteomes" id="UP000226442">
    <property type="component" value="Unassembled WGS sequence"/>
</dbReference>
<dbReference type="RefSeq" id="WP_096831059.1">
    <property type="nucleotide sequence ID" value="NZ_NXIB02000161.1"/>
</dbReference>
<evidence type="ECO:0000313" key="3">
    <source>
        <dbReference type="Proteomes" id="UP000226442"/>
    </source>
</evidence>
<dbReference type="SUPFAM" id="SSF53271">
    <property type="entry name" value="PRTase-like"/>
    <property type="match status" value="1"/>
</dbReference>
<name>A0A2G4EW08_9CYAN</name>
<keyword evidence="2" id="KW-0808">Transferase</keyword>
<comment type="caution">
    <text evidence="2">The sequence shown here is derived from an EMBL/GenBank/DDBJ whole genome shotgun (WGS) entry which is preliminary data.</text>
</comment>
<dbReference type="Gene3D" id="3.40.50.2020">
    <property type="match status" value="1"/>
</dbReference>
<dbReference type="Pfam" id="PF00156">
    <property type="entry name" value="Pribosyltran"/>
    <property type="match status" value="1"/>
</dbReference>
<organism evidence="2 3">
    <name type="scientific">Tychonema bourrellyi FEM_GT703</name>
    <dbReference type="NCBI Taxonomy" id="2040638"/>
    <lineage>
        <taxon>Bacteria</taxon>
        <taxon>Bacillati</taxon>
        <taxon>Cyanobacteriota</taxon>
        <taxon>Cyanophyceae</taxon>
        <taxon>Oscillatoriophycideae</taxon>
        <taxon>Oscillatoriales</taxon>
        <taxon>Microcoleaceae</taxon>
        <taxon>Tychonema</taxon>
    </lineage>
</organism>
<dbReference type="GO" id="GO:0016757">
    <property type="term" value="F:glycosyltransferase activity"/>
    <property type="evidence" value="ECO:0007669"/>
    <property type="project" value="UniProtKB-KW"/>
</dbReference>
<evidence type="ECO:0000259" key="1">
    <source>
        <dbReference type="Pfam" id="PF00156"/>
    </source>
</evidence>
<dbReference type="EMBL" id="NXIB02000161">
    <property type="protein sequence ID" value="PHX53711.1"/>
    <property type="molecule type" value="Genomic_DNA"/>
</dbReference>
<feature type="domain" description="Phosphoribosyltransferase" evidence="1">
    <location>
        <begin position="14"/>
        <end position="167"/>
    </location>
</feature>
<dbReference type="OrthoDB" id="9810066at2"/>
<accession>A0A2G4EW08</accession>
<dbReference type="CDD" id="cd06223">
    <property type="entry name" value="PRTases_typeI"/>
    <property type="match status" value="1"/>
</dbReference>
<sequence>MFSSPLFDNRADAGQKLAAAVKAEIEKLNLTASDDVKPIVYALPRGGLPVAVPIARLLGCPLDVVVAKKITRPDNLEYAIGAATADGEVVWQQKPRNLPFQTLALQQALDRAQSLLADLSPGRPNVSATGALAILVDDGIATGMTMAVAAKALRAQQLGALWICVPVAPQDLLEFLEEMSDRAIVLETPDPFYSVSRFYAEFPQVETEVALACLMQQTEWRSSVKLEG</sequence>
<reference evidence="2" key="1">
    <citation type="submission" date="2017-10" db="EMBL/GenBank/DDBJ databases">
        <title>Draft genome sequence of the planktic cyanobacteria Tychonema bourrellyi isolated from alpine lentic freshwater.</title>
        <authorList>
            <person name="Tett A."/>
            <person name="Armanini F."/>
            <person name="Asnicar F."/>
            <person name="Boscaini A."/>
            <person name="Pasolli E."/>
            <person name="Zolfo M."/>
            <person name="Donati C."/>
            <person name="Salmaso N."/>
            <person name="Segata N."/>
        </authorList>
    </citation>
    <scope>NUCLEOTIDE SEQUENCE</scope>
    <source>
        <strain evidence="2">FEM_GT703</strain>
    </source>
</reference>
<gene>
    <name evidence="2" type="ORF">CP500_020090</name>
</gene>
<dbReference type="Gene3D" id="3.30.1310.20">
    <property type="entry name" value="PRTase-like"/>
    <property type="match status" value="1"/>
</dbReference>
<proteinExistence type="predicted"/>
<evidence type="ECO:0000313" key="2">
    <source>
        <dbReference type="EMBL" id="PHX53711.1"/>
    </source>
</evidence>